<comment type="caution">
    <text evidence="2">The sequence shown here is derived from an EMBL/GenBank/DDBJ whole genome shotgun (WGS) entry which is preliminary data.</text>
</comment>
<evidence type="ECO:0000256" key="1">
    <source>
        <dbReference type="SAM" id="Phobius"/>
    </source>
</evidence>
<accession>A0A1F4WK56</accession>
<evidence type="ECO:0008006" key="4">
    <source>
        <dbReference type="Google" id="ProtNLM"/>
    </source>
</evidence>
<name>A0A1F4WK56_UNCKA</name>
<keyword evidence="1" id="KW-0472">Membrane</keyword>
<proteinExistence type="predicted"/>
<dbReference type="AlphaFoldDB" id="A0A1F4WK56"/>
<evidence type="ECO:0000313" key="2">
    <source>
        <dbReference type="EMBL" id="OGC69756.1"/>
    </source>
</evidence>
<dbReference type="Proteomes" id="UP000179113">
    <property type="component" value="Unassembled WGS sequence"/>
</dbReference>
<dbReference type="InterPro" id="IPR025101">
    <property type="entry name" value="DUF4012"/>
</dbReference>
<keyword evidence="1" id="KW-0812">Transmembrane</keyword>
<gene>
    <name evidence="2" type="ORF">A2415_04750</name>
</gene>
<evidence type="ECO:0000313" key="3">
    <source>
        <dbReference type="Proteomes" id="UP000179113"/>
    </source>
</evidence>
<dbReference type="EMBL" id="MEWA01000018">
    <property type="protein sequence ID" value="OGC69756.1"/>
    <property type="molecule type" value="Genomic_DNA"/>
</dbReference>
<sequence length="655" mass="73695">MNNAKFWNKKNDGGLTQSNDIGKLNINNKLPMKNKLSMKLGVTGIVMIAILGVLITLGYLFLIRPAYSVLAAVKTVQRDADSIGTSLKDRDLVALEKNLKQTEKDLTALRKSREDNFGWAKNMGLFKLNEFYSDSDKFINAGFYGIDAMREASVIVLPFADAAGLKIEEGQEVPEEQGLMEAFQSWVSIMPEVAGQMDGVIEKVSKIGKEFESINTAKYPEEINGVAVRSNLEFIKNTLSKSGEYGPDIKVALSLFPKLLAVDTPEKRYMIIMQNDKELRPTGGFMTNYATFKINNGLLQSDFSSKDMYSIDLALDAIDATYDFPDPPAAYTKYLLVERWYARDMNASPDFITSMDQFLKFYTLAGRLNPYEIKPVDGIVAIDTQVVKELLEVTGPATVNGVTYTSENVVLELEKIASLELREQLNRKKVLGDLMEAMLINVFEADKNLWPKMIDKAINLATRKHILVYMFDPEAQALIEKYNFAGRVFDKTEGDYSMVVSTNLGGDKTNWFTHKKVTHTIAKENNKWVRTVKIDYTYTQPSDEYAPFVKRFKDWVRVYAPIGSSFISVEGSEDGTSTDQERNRTYFTGYIELGPNETKSMTFKYALPDNLITNGTYTLTIQKQPGIDSETHVVIVNGKSQEILLNKDTKVSSKL</sequence>
<reference evidence="2 3" key="1">
    <citation type="journal article" date="2016" name="Nat. Commun.">
        <title>Thousands of microbial genomes shed light on interconnected biogeochemical processes in an aquifer system.</title>
        <authorList>
            <person name="Anantharaman K."/>
            <person name="Brown C.T."/>
            <person name="Hug L.A."/>
            <person name="Sharon I."/>
            <person name="Castelle C.J."/>
            <person name="Probst A.J."/>
            <person name="Thomas B.C."/>
            <person name="Singh A."/>
            <person name="Wilkins M.J."/>
            <person name="Karaoz U."/>
            <person name="Brodie E.L."/>
            <person name="Williams K.H."/>
            <person name="Hubbard S.S."/>
            <person name="Banfield J.F."/>
        </authorList>
    </citation>
    <scope>NUCLEOTIDE SEQUENCE [LARGE SCALE GENOMIC DNA]</scope>
</reference>
<feature type="transmembrane region" description="Helical" evidence="1">
    <location>
        <begin position="40"/>
        <end position="62"/>
    </location>
</feature>
<organism evidence="2 3">
    <name type="scientific">candidate division WWE3 bacterium RIFOXYC1_FULL_39_7</name>
    <dbReference type="NCBI Taxonomy" id="1802643"/>
    <lineage>
        <taxon>Bacteria</taxon>
        <taxon>Katanobacteria</taxon>
    </lineage>
</organism>
<protein>
    <recommendedName>
        <fullName evidence="4">DUF4012 domain-containing protein</fullName>
    </recommendedName>
</protein>
<dbReference type="Pfam" id="PF13196">
    <property type="entry name" value="DUF4012"/>
    <property type="match status" value="1"/>
</dbReference>
<keyword evidence="1" id="KW-1133">Transmembrane helix</keyword>